<feature type="transmembrane region" description="Helical" evidence="1">
    <location>
        <begin position="6"/>
        <end position="23"/>
    </location>
</feature>
<feature type="transmembrane region" description="Helical" evidence="1">
    <location>
        <begin position="30"/>
        <end position="49"/>
    </location>
</feature>
<organism evidence="2 3">
    <name type="scientific">Periconia digitata</name>
    <dbReference type="NCBI Taxonomy" id="1303443"/>
    <lineage>
        <taxon>Eukaryota</taxon>
        <taxon>Fungi</taxon>
        <taxon>Dikarya</taxon>
        <taxon>Ascomycota</taxon>
        <taxon>Pezizomycotina</taxon>
        <taxon>Dothideomycetes</taxon>
        <taxon>Pleosporomycetidae</taxon>
        <taxon>Pleosporales</taxon>
        <taxon>Massarineae</taxon>
        <taxon>Periconiaceae</taxon>
        <taxon>Periconia</taxon>
    </lineage>
</organism>
<dbReference type="AlphaFoldDB" id="A0A9W4U4Z0"/>
<keyword evidence="1" id="KW-0472">Membrane</keyword>
<sequence>MSLTSLLAPFTLPLASLFAIPFLSSTSTSLNLLFFSLTWTTLALSYSPLQLEFFAPLFLRTVLYLLPAALFLLLDLAVPSLMVEFKAQREWGLPGRQKGGARKVRRVVAWSVLNVVLAVGLQAGVEW</sequence>
<proteinExistence type="predicted"/>
<feature type="transmembrane region" description="Helical" evidence="1">
    <location>
        <begin position="104"/>
        <end position="125"/>
    </location>
</feature>
<accession>A0A9W4U4Z0</accession>
<evidence type="ECO:0000256" key="1">
    <source>
        <dbReference type="SAM" id="Phobius"/>
    </source>
</evidence>
<dbReference type="EMBL" id="CAOQHR010000001">
    <property type="protein sequence ID" value="CAI6276700.1"/>
    <property type="molecule type" value="Genomic_DNA"/>
</dbReference>
<comment type="caution">
    <text evidence="2">The sequence shown here is derived from an EMBL/GenBank/DDBJ whole genome shotgun (WGS) entry which is preliminary data.</text>
</comment>
<protein>
    <submittedName>
        <fullName evidence="2">Uncharacterized protein</fullName>
    </submittedName>
</protein>
<dbReference type="Proteomes" id="UP001152607">
    <property type="component" value="Unassembled WGS sequence"/>
</dbReference>
<keyword evidence="1" id="KW-1133">Transmembrane helix</keyword>
<keyword evidence="1" id="KW-0812">Transmembrane</keyword>
<gene>
    <name evidence="2" type="ORF">PDIGIT_LOCUS1945</name>
</gene>
<keyword evidence="3" id="KW-1185">Reference proteome</keyword>
<feature type="transmembrane region" description="Helical" evidence="1">
    <location>
        <begin position="61"/>
        <end position="83"/>
    </location>
</feature>
<reference evidence="2" key="1">
    <citation type="submission" date="2023-01" db="EMBL/GenBank/DDBJ databases">
        <authorList>
            <person name="Van Ghelder C."/>
            <person name="Rancurel C."/>
        </authorList>
    </citation>
    <scope>NUCLEOTIDE SEQUENCE</scope>
    <source>
        <strain evidence="2">CNCM I-4278</strain>
    </source>
</reference>
<evidence type="ECO:0000313" key="2">
    <source>
        <dbReference type="EMBL" id="CAI6276700.1"/>
    </source>
</evidence>
<evidence type="ECO:0000313" key="3">
    <source>
        <dbReference type="Proteomes" id="UP001152607"/>
    </source>
</evidence>
<dbReference type="OrthoDB" id="408954at2759"/>
<name>A0A9W4U4Z0_9PLEO</name>